<dbReference type="Gene3D" id="2.60.200.40">
    <property type="match status" value="1"/>
</dbReference>
<accession>A0ABR7MTB8</accession>
<proteinExistence type="inferred from homology"/>
<dbReference type="PANTHER" id="PTHR12358:SF106">
    <property type="entry name" value="LIPID KINASE YEGS"/>
    <property type="match status" value="1"/>
</dbReference>
<evidence type="ECO:0000256" key="4">
    <source>
        <dbReference type="ARBA" id="ARBA00022723"/>
    </source>
</evidence>
<keyword evidence="8" id="KW-1208">Phospholipid metabolism</keyword>
<dbReference type="InterPro" id="IPR017438">
    <property type="entry name" value="ATP-NAD_kinase_N"/>
</dbReference>
<dbReference type="Proteomes" id="UP000637513">
    <property type="component" value="Unassembled WGS sequence"/>
</dbReference>
<comment type="caution">
    <text evidence="10">The sequence shown here is derived from an EMBL/GenBank/DDBJ whole genome shotgun (WGS) entry which is preliminary data.</text>
</comment>
<gene>
    <name evidence="10" type="ORF">H8700_04985</name>
</gene>
<protein>
    <submittedName>
        <fullName evidence="10">YegS/Rv2252/BmrU family lipid kinase</fullName>
    </submittedName>
</protein>
<dbReference type="EMBL" id="JACRSW010000016">
    <property type="protein sequence ID" value="MBC8557059.1"/>
    <property type="molecule type" value="Genomic_DNA"/>
</dbReference>
<evidence type="ECO:0000256" key="3">
    <source>
        <dbReference type="ARBA" id="ARBA00022516"/>
    </source>
</evidence>
<keyword evidence="11" id="KW-1185">Reference proteome</keyword>
<evidence type="ECO:0000256" key="8">
    <source>
        <dbReference type="ARBA" id="ARBA00023264"/>
    </source>
</evidence>
<keyword evidence="5" id="KW-0460">Magnesium</keyword>
<keyword evidence="4" id="KW-0479">Metal-binding</keyword>
<evidence type="ECO:0000256" key="1">
    <source>
        <dbReference type="ARBA" id="ARBA00001946"/>
    </source>
</evidence>
<dbReference type="InterPro" id="IPR050187">
    <property type="entry name" value="Lipid_Phosphate_FormReg"/>
</dbReference>
<reference evidence="10 11" key="1">
    <citation type="submission" date="2020-08" db="EMBL/GenBank/DDBJ databases">
        <title>Genome public.</title>
        <authorList>
            <person name="Liu C."/>
            <person name="Sun Q."/>
        </authorList>
    </citation>
    <scope>NUCLEOTIDE SEQUENCE [LARGE SCALE GENOMIC DNA]</scope>
    <source>
        <strain evidence="10 11">BX3</strain>
    </source>
</reference>
<dbReference type="NCBIfam" id="TIGR00147">
    <property type="entry name" value="YegS/Rv2252/BmrU family lipid kinase"/>
    <property type="match status" value="1"/>
</dbReference>
<comment type="cofactor">
    <cofactor evidence="1">
        <name>Mg(2+)</name>
        <dbReference type="ChEBI" id="CHEBI:18420"/>
    </cofactor>
</comment>
<feature type="domain" description="DAGKc" evidence="9">
    <location>
        <begin position="1"/>
        <end position="130"/>
    </location>
</feature>
<comment type="similarity">
    <text evidence="2">Belongs to the diacylglycerol/lipid kinase family.</text>
</comment>
<dbReference type="InterPro" id="IPR001206">
    <property type="entry name" value="Diacylglycerol_kinase_cat_dom"/>
</dbReference>
<keyword evidence="6" id="KW-0443">Lipid metabolism</keyword>
<dbReference type="Pfam" id="PF00781">
    <property type="entry name" value="DAGK_cat"/>
    <property type="match status" value="1"/>
</dbReference>
<sequence>MKRMLFIYNPMAGKEQIKNKLSDIVQIFCKSGFEITIFATQGPEDATNIVQERGEEYDYIVCSGGDGTMNEVATGYMNITKKPICGYIPAGTVNDFASSLKIPKIMKKAAQLITQGSVFRCDLGQFNDRYFTYVCGFGAFTEVSYQTPQEWKNALGKAAYFIEALKHIAEIKAHHMKIIYDGNEIEDNFILGLVSNSVSVAGYKAYSKMNIMMDDGKFEALFIKEIHNPLELQAALNGLMSKKFDSDRMLQFSSSEIKIICDDEVQWTLDGEDGGLCKEVTMKNHQYALPILCDKSVSAQVSHRAAKKAEEVEEK</sequence>
<evidence type="ECO:0000256" key="5">
    <source>
        <dbReference type="ARBA" id="ARBA00022842"/>
    </source>
</evidence>
<dbReference type="SUPFAM" id="SSF111331">
    <property type="entry name" value="NAD kinase/diacylglycerol kinase-like"/>
    <property type="match status" value="1"/>
</dbReference>
<organism evidence="10 11">
    <name type="scientific">Jutongia hominis</name>
    <dbReference type="NCBI Taxonomy" id="2763664"/>
    <lineage>
        <taxon>Bacteria</taxon>
        <taxon>Bacillati</taxon>
        <taxon>Bacillota</taxon>
        <taxon>Clostridia</taxon>
        <taxon>Lachnospirales</taxon>
        <taxon>Lachnospiraceae</taxon>
        <taxon>Jutongia</taxon>
    </lineage>
</organism>
<evidence type="ECO:0000256" key="7">
    <source>
        <dbReference type="ARBA" id="ARBA00023209"/>
    </source>
</evidence>
<dbReference type="PANTHER" id="PTHR12358">
    <property type="entry name" value="SPHINGOSINE KINASE"/>
    <property type="match status" value="1"/>
</dbReference>
<keyword evidence="10" id="KW-0808">Transferase</keyword>
<dbReference type="InterPro" id="IPR005218">
    <property type="entry name" value="Diacylglycerol/lipid_kinase"/>
</dbReference>
<evidence type="ECO:0000256" key="6">
    <source>
        <dbReference type="ARBA" id="ARBA00023098"/>
    </source>
</evidence>
<name>A0ABR7MTB8_9FIRM</name>
<dbReference type="Gene3D" id="3.40.50.10330">
    <property type="entry name" value="Probable inorganic polyphosphate/atp-NAD kinase, domain 1"/>
    <property type="match status" value="1"/>
</dbReference>
<dbReference type="PROSITE" id="PS50146">
    <property type="entry name" value="DAGK"/>
    <property type="match status" value="1"/>
</dbReference>
<dbReference type="InterPro" id="IPR016064">
    <property type="entry name" value="NAD/diacylglycerol_kinase_sf"/>
</dbReference>
<evidence type="ECO:0000313" key="11">
    <source>
        <dbReference type="Proteomes" id="UP000637513"/>
    </source>
</evidence>
<evidence type="ECO:0000256" key="2">
    <source>
        <dbReference type="ARBA" id="ARBA00005983"/>
    </source>
</evidence>
<dbReference type="SMART" id="SM00046">
    <property type="entry name" value="DAGKc"/>
    <property type="match status" value="1"/>
</dbReference>
<keyword evidence="3" id="KW-0444">Lipid biosynthesis</keyword>
<keyword evidence="7" id="KW-0594">Phospholipid biosynthesis</keyword>
<evidence type="ECO:0000259" key="9">
    <source>
        <dbReference type="PROSITE" id="PS50146"/>
    </source>
</evidence>
<keyword evidence="10" id="KW-0418">Kinase</keyword>
<evidence type="ECO:0000313" key="10">
    <source>
        <dbReference type="EMBL" id="MBC8557059.1"/>
    </source>
</evidence>
<dbReference type="GO" id="GO:0016301">
    <property type="term" value="F:kinase activity"/>
    <property type="evidence" value="ECO:0007669"/>
    <property type="project" value="UniProtKB-KW"/>
</dbReference>